<dbReference type="FunFam" id="1.10.1900.20:FF:000001">
    <property type="entry name" value="50S ribosomal protein L20"/>
    <property type="match status" value="1"/>
</dbReference>
<dbReference type="GO" id="GO:1990904">
    <property type="term" value="C:ribonucleoprotein complex"/>
    <property type="evidence" value="ECO:0007669"/>
    <property type="project" value="UniProtKB-KW"/>
</dbReference>
<dbReference type="GO" id="GO:0006412">
    <property type="term" value="P:translation"/>
    <property type="evidence" value="ECO:0007669"/>
    <property type="project" value="InterPro"/>
</dbReference>
<keyword evidence="2 5" id="KW-0689">Ribosomal protein</keyword>
<evidence type="ECO:0000256" key="2">
    <source>
        <dbReference type="ARBA" id="ARBA00022980"/>
    </source>
</evidence>
<dbReference type="CDD" id="cd07026">
    <property type="entry name" value="Ribosomal_L20"/>
    <property type="match status" value="1"/>
</dbReference>
<dbReference type="GO" id="GO:0000027">
    <property type="term" value="P:ribosomal large subunit assembly"/>
    <property type="evidence" value="ECO:0007669"/>
    <property type="project" value="UniProtKB-UniRule"/>
</dbReference>
<dbReference type="EMBL" id="MHOD01000021">
    <property type="protein sequence ID" value="OGZ57827.1"/>
    <property type="molecule type" value="Genomic_DNA"/>
</dbReference>
<name>A0A1G2H5T3_9BACT</name>
<evidence type="ECO:0000256" key="1">
    <source>
        <dbReference type="ARBA" id="ARBA00007698"/>
    </source>
</evidence>
<dbReference type="Gene3D" id="1.10.1900.20">
    <property type="entry name" value="Ribosomal protein L20"/>
    <property type="match status" value="1"/>
</dbReference>
<keyword evidence="5 6" id="KW-0699">rRNA-binding</keyword>
<dbReference type="SUPFAM" id="SSF74731">
    <property type="entry name" value="Ribosomal protein L20"/>
    <property type="match status" value="1"/>
</dbReference>
<evidence type="ECO:0000256" key="3">
    <source>
        <dbReference type="ARBA" id="ARBA00023274"/>
    </source>
</evidence>
<dbReference type="PANTHER" id="PTHR10986">
    <property type="entry name" value="39S RIBOSOMAL PROTEIN L20"/>
    <property type="match status" value="1"/>
</dbReference>
<evidence type="ECO:0000256" key="4">
    <source>
        <dbReference type="ARBA" id="ARBA00035172"/>
    </source>
</evidence>
<evidence type="ECO:0000313" key="8">
    <source>
        <dbReference type="Proteomes" id="UP000177932"/>
    </source>
</evidence>
<dbReference type="Proteomes" id="UP000177932">
    <property type="component" value="Unassembled WGS sequence"/>
</dbReference>
<dbReference type="NCBIfam" id="TIGR01032">
    <property type="entry name" value="rplT_bact"/>
    <property type="match status" value="1"/>
</dbReference>
<comment type="caution">
    <text evidence="7">The sequence shown here is derived from an EMBL/GenBank/DDBJ whole genome shotgun (WGS) entry which is preliminary data.</text>
</comment>
<proteinExistence type="inferred from homology"/>
<evidence type="ECO:0000313" key="7">
    <source>
        <dbReference type="EMBL" id="OGZ57827.1"/>
    </source>
</evidence>
<protein>
    <recommendedName>
        <fullName evidence="4 5">Large ribosomal subunit protein bL20</fullName>
    </recommendedName>
</protein>
<dbReference type="Gene3D" id="6.10.160.10">
    <property type="match status" value="1"/>
</dbReference>
<dbReference type="Pfam" id="PF00453">
    <property type="entry name" value="Ribosomal_L20"/>
    <property type="match status" value="1"/>
</dbReference>
<evidence type="ECO:0000256" key="5">
    <source>
        <dbReference type="HAMAP-Rule" id="MF_00382"/>
    </source>
</evidence>
<accession>A0A1G2H5T3</accession>
<organism evidence="7 8">
    <name type="scientific">Candidatus Spechtbacteria bacterium RIFCSPHIGHO2_01_FULL_43_30</name>
    <dbReference type="NCBI Taxonomy" id="1802158"/>
    <lineage>
        <taxon>Bacteria</taxon>
        <taxon>Candidatus Spechtiibacteriota</taxon>
    </lineage>
</organism>
<evidence type="ECO:0000256" key="6">
    <source>
        <dbReference type="RuleBase" id="RU000560"/>
    </source>
</evidence>
<gene>
    <name evidence="5" type="primary">rplT</name>
    <name evidence="7" type="ORF">A2827_03975</name>
</gene>
<reference evidence="7 8" key="1">
    <citation type="journal article" date="2016" name="Nat. Commun.">
        <title>Thousands of microbial genomes shed light on interconnected biogeochemical processes in an aquifer system.</title>
        <authorList>
            <person name="Anantharaman K."/>
            <person name="Brown C.T."/>
            <person name="Hug L.A."/>
            <person name="Sharon I."/>
            <person name="Castelle C.J."/>
            <person name="Probst A.J."/>
            <person name="Thomas B.C."/>
            <person name="Singh A."/>
            <person name="Wilkins M.J."/>
            <person name="Karaoz U."/>
            <person name="Brodie E.L."/>
            <person name="Williams K.H."/>
            <person name="Hubbard S.S."/>
            <person name="Banfield J.F."/>
        </authorList>
    </citation>
    <scope>NUCLEOTIDE SEQUENCE [LARGE SCALE GENOMIC DNA]</scope>
</reference>
<dbReference type="AlphaFoldDB" id="A0A1G2H5T3"/>
<dbReference type="PRINTS" id="PR00062">
    <property type="entry name" value="RIBOSOMALL20"/>
</dbReference>
<comment type="function">
    <text evidence="5 6">Binds directly to 23S ribosomal RNA and is necessary for the in vitro assembly process of the 50S ribosomal subunit. It is not involved in the protein synthesizing functions of that subunit.</text>
</comment>
<dbReference type="HAMAP" id="MF_00382">
    <property type="entry name" value="Ribosomal_bL20"/>
    <property type="match status" value="1"/>
</dbReference>
<dbReference type="GO" id="GO:0019843">
    <property type="term" value="F:rRNA binding"/>
    <property type="evidence" value="ECO:0007669"/>
    <property type="project" value="UniProtKB-UniRule"/>
</dbReference>
<keyword evidence="3 5" id="KW-0687">Ribonucleoprotein</keyword>
<dbReference type="InterPro" id="IPR035566">
    <property type="entry name" value="Ribosomal_protein_bL20_C"/>
</dbReference>
<dbReference type="GO" id="GO:0003735">
    <property type="term" value="F:structural constituent of ribosome"/>
    <property type="evidence" value="ECO:0007669"/>
    <property type="project" value="InterPro"/>
</dbReference>
<dbReference type="InterPro" id="IPR005813">
    <property type="entry name" value="Ribosomal_bL20"/>
</dbReference>
<keyword evidence="5 6" id="KW-0694">RNA-binding</keyword>
<dbReference type="STRING" id="1802158.A2827_03975"/>
<dbReference type="GO" id="GO:0005840">
    <property type="term" value="C:ribosome"/>
    <property type="evidence" value="ECO:0007669"/>
    <property type="project" value="UniProtKB-KW"/>
</dbReference>
<sequence length="114" mass="13622">MRIKRGRVRAKKRKRLLMHSKGFMWRRKNVYRLAREAVHHAWASMFVGRKQKKRNFRQLWNIQINAASRQNGLSYSKLIHGLKKNNVEVDRKVLAKLAQDEPEVFKNLVETAKK</sequence>
<comment type="similarity">
    <text evidence="1 5 6">Belongs to the bacterial ribosomal protein bL20 family.</text>
</comment>